<dbReference type="GO" id="GO:0016787">
    <property type="term" value="F:hydrolase activity"/>
    <property type="evidence" value="ECO:0007669"/>
    <property type="project" value="UniProtKB-KW"/>
</dbReference>
<reference evidence="3 4" key="1">
    <citation type="submission" date="2016-12" db="EMBL/GenBank/DDBJ databases">
        <title>The genomes of Aspergillus section Nigri reveals drivers in fungal speciation.</title>
        <authorList>
            <consortium name="DOE Joint Genome Institute"/>
            <person name="Vesth T.C."/>
            <person name="Nybo J."/>
            <person name="Theobald S."/>
            <person name="Brandl J."/>
            <person name="Frisvad J.C."/>
            <person name="Nielsen K.F."/>
            <person name="Lyhne E.K."/>
            <person name="Kogle M.E."/>
            <person name="Kuo A."/>
            <person name="Riley R."/>
            <person name="Clum A."/>
            <person name="Nolan M."/>
            <person name="Lipzen A."/>
            <person name="Salamov A."/>
            <person name="Henrissat B."/>
            <person name="Wiebenga A."/>
            <person name="De Vries R.P."/>
            <person name="Grigoriev I.V."/>
            <person name="Mortensen U.H."/>
            <person name="Andersen M.R."/>
            <person name="Baker S.E."/>
        </authorList>
    </citation>
    <scope>NUCLEOTIDE SEQUENCE [LARGE SCALE GENOMIC DNA]</scope>
    <source>
        <strain evidence="3 4">CBS 115572</strain>
    </source>
</reference>
<comment type="caution">
    <text evidence="3">The sequence shown here is derived from an EMBL/GenBank/DDBJ whole genome shotgun (WGS) entry which is preliminary data.</text>
</comment>
<dbReference type="InterPro" id="IPR050300">
    <property type="entry name" value="GDXG_lipolytic_enzyme"/>
</dbReference>
<feature type="domain" description="Alpha/beta hydrolase fold-3" evidence="2">
    <location>
        <begin position="102"/>
        <end position="161"/>
    </location>
</feature>
<protein>
    <submittedName>
        <fullName evidence="3">Alpha/beta-hydrolase</fullName>
    </submittedName>
</protein>
<sequence>MDFENPAHLRSTLRDDPVKGPIWVAKFDIPKPTDDTSRDLLLALVDELNDKNISYDRPDSQSLKFEWVGSRDNVGKDTPQPSLPEREIFKKLNAETKRPLAILYLYGGTFVLNTPSSYRKTAGFLAEATGSKVLMVHQHLAPQNPFPAALLDVFQAYLTLLAPPPPTRPFPHPPLWWQAIAQILLRLQRQGKSIVFHGQTIMPIIPAGMALVSPITELTNSLPSYERNMETHLFPVPVEKLPFLQPGFPTCSIWLTQPPRADLYCEADMLAHPLVSPAASDDWSGSFPIWMASGQEQTVDPAMLIAQVAHSQGVSVTHQEYENMPHTFFFFFRHAPQTKKVMEDWVQAILLFSRGERPVSSASYVRAKGLIVEPKDIGRLVPFSVAELRELMGKKTLGFKVPSFHRHGRSNL</sequence>
<accession>A0A317WFI8</accession>
<evidence type="ECO:0000259" key="2">
    <source>
        <dbReference type="Pfam" id="PF07859"/>
    </source>
</evidence>
<dbReference type="PANTHER" id="PTHR48081">
    <property type="entry name" value="AB HYDROLASE SUPERFAMILY PROTEIN C4A8.06C"/>
    <property type="match status" value="1"/>
</dbReference>
<dbReference type="InterPro" id="IPR029058">
    <property type="entry name" value="AB_hydrolase_fold"/>
</dbReference>
<evidence type="ECO:0000313" key="4">
    <source>
        <dbReference type="Proteomes" id="UP000246702"/>
    </source>
</evidence>
<keyword evidence="1 3" id="KW-0378">Hydrolase</keyword>
<dbReference type="PANTHER" id="PTHR48081:SF7">
    <property type="entry name" value="ALPHA_BETA HYDROLASE FOLD-3 DOMAIN-CONTAINING PROTEIN"/>
    <property type="match status" value="1"/>
</dbReference>
<dbReference type="Gene3D" id="3.40.50.1820">
    <property type="entry name" value="alpha/beta hydrolase"/>
    <property type="match status" value="2"/>
</dbReference>
<evidence type="ECO:0000313" key="3">
    <source>
        <dbReference type="EMBL" id="PWY84705.1"/>
    </source>
</evidence>
<keyword evidence="4" id="KW-1185">Reference proteome</keyword>
<dbReference type="Proteomes" id="UP000246702">
    <property type="component" value="Unassembled WGS sequence"/>
</dbReference>
<evidence type="ECO:0000256" key="1">
    <source>
        <dbReference type="ARBA" id="ARBA00022801"/>
    </source>
</evidence>
<dbReference type="SUPFAM" id="SSF53474">
    <property type="entry name" value="alpha/beta-Hydrolases"/>
    <property type="match status" value="1"/>
</dbReference>
<name>A0A317WFI8_9EURO</name>
<dbReference type="STRING" id="1450535.A0A317WFI8"/>
<gene>
    <name evidence="3" type="ORF">BO94DRAFT_566794</name>
</gene>
<dbReference type="RefSeq" id="XP_025466630.1">
    <property type="nucleotide sequence ID" value="XM_025614583.1"/>
</dbReference>
<dbReference type="AlphaFoldDB" id="A0A317WFI8"/>
<organism evidence="3 4">
    <name type="scientific">Aspergillus sclerotioniger CBS 115572</name>
    <dbReference type="NCBI Taxonomy" id="1450535"/>
    <lineage>
        <taxon>Eukaryota</taxon>
        <taxon>Fungi</taxon>
        <taxon>Dikarya</taxon>
        <taxon>Ascomycota</taxon>
        <taxon>Pezizomycotina</taxon>
        <taxon>Eurotiomycetes</taxon>
        <taxon>Eurotiomycetidae</taxon>
        <taxon>Eurotiales</taxon>
        <taxon>Aspergillaceae</taxon>
        <taxon>Aspergillus</taxon>
        <taxon>Aspergillus subgen. Circumdati</taxon>
    </lineage>
</organism>
<dbReference type="InterPro" id="IPR013094">
    <property type="entry name" value="AB_hydrolase_3"/>
</dbReference>
<dbReference type="Pfam" id="PF07859">
    <property type="entry name" value="Abhydrolase_3"/>
    <property type="match status" value="2"/>
</dbReference>
<dbReference type="OrthoDB" id="5354320at2759"/>
<proteinExistence type="predicted"/>
<dbReference type="GeneID" id="37116726"/>
<dbReference type="EMBL" id="MSFK01000017">
    <property type="protein sequence ID" value="PWY84705.1"/>
    <property type="molecule type" value="Genomic_DNA"/>
</dbReference>
<feature type="domain" description="Alpha/beta hydrolase fold-3" evidence="2">
    <location>
        <begin position="261"/>
        <end position="329"/>
    </location>
</feature>